<evidence type="ECO:0000313" key="3">
    <source>
        <dbReference type="EMBL" id="KAG7175972.1"/>
    </source>
</evidence>
<dbReference type="InterPro" id="IPR042307">
    <property type="entry name" value="Reeler_sf"/>
</dbReference>
<dbReference type="EMBL" id="JAHLQT010004419">
    <property type="protein sequence ID" value="KAG7175972.1"/>
    <property type="molecule type" value="Genomic_DNA"/>
</dbReference>
<sequence length="156" mass="17014">MGQRLTVCAVVLISVLSVQGWPGGAPSNICFEGYVPNHGNTVGITNNNYKIEIKRLTNNNFGVELSHPTNSLFRGFLIYPVDITETPIGGGEFTNLDTNTKNFSCNGVSLITHTNNSLKQTVLAEYKTTTTEPAGFKAVVVITDHEDYYILSSLNQ</sequence>
<name>A0A8J5NAA6_HOMAM</name>
<evidence type="ECO:0000259" key="2">
    <source>
        <dbReference type="Pfam" id="PF02014"/>
    </source>
</evidence>
<dbReference type="Proteomes" id="UP000747542">
    <property type="component" value="Unassembled WGS sequence"/>
</dbReference>
<reference evidence="3" key="1">
    <citation type="journal article" date="2021" name="Sci. Adv.">
        <title>The American lobster genome reveals insights on longevity, neural, and immune adaptations.</title>
        <authorList>
            <person name="Polinski J.M."/>
            <person name="Zimin A.V."/>
            <person name="Clark K.F."/>
            <person name="Kohn A.B."/>
            <person name="Sadowski N."/>
            <person name="Timp W."/>
            <person name="Ptitsyn A."/>
            <person name="Khanna P."/>
            <person name="Romanova D.Y."/>
            <person name="Williams P."/>
            <person name="Greenwood S.J."/>
            <person name="Moroz L.L."/>
            <person name="Walt D.R."/>
            <person name="Bodnar A.G."/>
        </authorList>
    </citation>
    <scope>NUCLEOTIDE SEQUENCE</scope>
    <source>
        <strain evidence="3">GMGI-L3</strain>
    </source>
</reference>
<keyword evidence="4" id="KW-1185">Reference proteome</keyword>
<feature type="chain" id="PRO_5035281805" evidence="1">
    <location>
        <begin position="21"/>
        <end position="156"/>
    </location>
</feature>
<dbReference type="AlphaFoldDB" id="A0A8J5NAA6"/>
<gene>
    <name evidence="3" type="primary">Frrs1-L3</name>
    <name evidence="3" type="ORF">Hamer_G016919</name>
</gene>
<keyword evidence="1" id="KW-0732">Signal</keyword>
<feature type="domain" description="Reelin" evidence="2">
    <location>
        <begin position="35"/>
        <end position="142"/>
    </location>
</feature>
<proteinExistence type="predicted"/>
<evidence type="ECO:0000256" key="1">
    <source>
        <dbReference type="SAM" id="SignalP"/>
    </source>
</evidence>
<organism evidence="3 4">
    <name type="scientific">Homarus americanus</name>
    <name type="common">American lobster</name>
    <dbReference type="NCBI Taxonomy" id="6706"/>
    <lineage>
        <taxon>Eukaryota</taxon>
        <taxon>Metazoa</taxon>
        <taxon>Ecdysozoa</taxon>
        <taxon>Arthropoda</taxon>
        <taxon>Crustacea</taxon>
        <taxon>Multicrustacea</taxon>
        <taxon>Malacostraca</taxon>
        <taxon>Eumalacostraca</taxon>
        <taxon>Eucarida</taxon>
        <taxon>Decapoda</taxon>
        <taxon>Pleocyemata</taxon>
        <taxon>Astacidea</taxon>
        <taxon>Nephropoidea</taxon>
        <taxon>Nephropidae</taxon>
        <taxon>Homarus</taxon>
    </lineage>
</organism>
<comment type="caution">
    <text evidence="3">The sequence shown here is derived from an EMBL/GenBank/DDBJ whole genome shotgun (WGS) entry which is preliminary data.</text>
</comment>
<dbReference type="Gene3D" id="2.60.40.4060">
    <property type="entry name" value="Reeler domain"/>
    <property type="match status" value="1"/>
</dbReference>
<feature type="signal peptide" evidence="1">
    <location>
        <begin position="1"/>
        <end position="20"/>
    </location>
</feature>
<accession>A0A8J5NAA6</accession>
<evidence type="ECO:0000313" key="4">
    <source>
        <dbReference type="Proteomes" id="UP000747542"/>
    </source>
</evidence>
<protein>
    <submittedName>
        <fullName evidence="3">Ferric-chelate reductase 1-like 3</fullName>
    </submittedName>
</protein>
<dbReference type="InterPro" id="IPR002861">
    <property type="entry name" value="Reeler_dom"/>
</dbReference>
<dbReference type="Pfam" id="PF02014">
    <property type="entry name" value="Reeler"/>
    <property type="match status" value="1"/>
</dbReference>